<reference evidence="2 3" key="1">
    <citation type="submission" date="2018-07" db="EMBL/GenBank/DDBJ databases">
        <title>New species, Clostridium PI-S10-A1B.</title>
        <authorList>
            <person name="Krishna G."/>
            <person name="Summeta K."/>
            <person name="Shikha S."/>
            <person name="Prabhu P.B."/>
            <person name="Suresh K."/>
        </authorList>
    </citation>
    <scope>NUCLEOTIDE SEQUENCE [LARGE SCALE GENOMIC DNA]</scope>
    <source>
        <strain evidence="2 3">PI-S10-A1B</strain>
    </source>
</reference>
<dbReference type="EMBL" id="QOHO01000105">
    <property type="protein sequence ID" value="RFZ76116.1"/>
    <property type="molecule type" value="Genomic_DNA"/>
</dbReference>
<protein>
    <submittedName>
        <fullName evidence="2">Uncharacterized protein</fullName>
    </submittedName>
</protein>
<accession>A0A3E2N566</accession>
<proteinExistence type="predicted"/>
<keyword evidence="1" id="KW-0472">Membrane</keyword>
<keyword evidence="1" id="KW-0812">Transmembrane</keyword>
<comment type="caution">
    <text evidence="2">The sequence shown here is derived from an EMBL/GenBank/DDBJ whole genome shotgun (WGS) entry which is preliminary data.</text>
</comment>
<keyword evidence="1" id="KW-1133">Transmembrane helix</keyword>
<sequence length="168" mass="19270">MAKRNRWTEHFDTRDPEHPILTIVVLGLIIVALIVIGFMLPDNGPEKLRKELTKAGYEVANIEFTLIEKRELWSGRGNIYQSSKPIEYADGVFVTQWELKSYTFGSFRTYWTVAPYPFVESESPVDLLLTIAQKDFELLARQAGAQSVEEYARQILIDRIQESGNEGE</sequence>
<organism evidence="2 3">
    <name type="scientific">Lacrimispora amygdalina</name>
    <dbReference type="NCBI Taxonomy" id="253257"/>
    <lineage>
        <taxon>Bacteria</taxon>
        <taxon>Bacillati</taxon>
        <taxon>Bacillota</taxon>
        <taxon>Clostridia</taxon>
        <taxon>Lachnospirales</taxon>
        <taxon>Lachnospiraceae</taxon>
        <taxon>Lacrimispora</taxon>
    </lineage>
</organism>
<evidence type="ECO:0000256" key="1">
    <source>
        <dbReference type="SAM" id="Phobius"/>
    </source>
</evidence>
<evidence type="ECO:0000313" key="2">
    <source>
        <dbReference type="EMBL" id="RFZ76116.1"/>
    </source>
</evidence>
<dbReference type="RefSeq" id="WP_117419731.1">
    <property type="nucleotide sequence ID" value="NZ_QOHO01000105.1"/>
</dbReference>
<evidence type="ECO:0000313" key="3">
    <source>
        <dbReference type="Proteomes" id="UP000260680"/>
    </source>
</evidence>
<gene>
    <name evidence="2" type="ORF">DS742_25425</name>
</gene>
<dbReference type="Proteomes" id="UP000260680">
    <property type="component" value="Unassembled WGS sequence"/>
</dbReference>
<dbReference type="AlphaFoldDB" id="A0A3E2N566"/>
<feature type="transmembrane region" description="Helical" evidence="1">
    <location>
        <begin position="20"/>
        <end position="40"/>
    </location>
</feature>
<name>A0A3E2N566_9FIRM</name>